<keyword evidence="2 6" id="KW-0812">Transmembrane</keyword>
<dbReference type="AlphaFoldDB" id="A0A6F8YGB3"/>
<name>A0A6F8YGB3_9ACTN</name>
<evidence type="ECO:0000256" key="2">
    <source>
        <dbReference type="ARBA" id="ARBA00022692"/>
    </source>
</evidence>
<keyword evidence="3 6" id="KW-1133">Transmembrane helix</keyword>
<dbReference type="Proteomes" id="UP000503011">
    <property type="component" value="Chromosome"/>
</dbReference>
<feature type="transmembrane region" description="Helical" evidence="6">
    <location>
        <begin position="67"/>
        <end position="87"/>
    </location>
</feature>
<dbReference type="GO" id="GO:0043190">
    <property type="term" value="C:ATP-binding cassette (ABC) transporter complex"/>
    <property type="evidence" value="ECO:0007669"/>
    <property type="project" value="InterPro"/>
</dbReference>
<proteinExistence type="predicted"/>
<protein>
    <recommendedName>
        <fullName evidence="7">ABC-2 type transporter transmembrane domain-containing protein</fullName>
    </recommendedName>
</protein>
<dbReference type="PRINTS" id="PR00164">
    <property type="entry name" value="ABC2TRNSPORT"/>
</dbReference>
<gene>
    <name evidence="8" type="ORF">Psuf_022940</name>
</gene>
<dbReference type="PANTHER" id="PTHR43027">
    <property type="entry name" value="DOXORUBICIN RESISTANCE ABC TRANSPORTER PERMEASE PROTEIN DRRC-RELATED"/>
    <property type="match status" value="1"/>
</dbReference>
<dbReference type="Pfam" id="PF01061">
    <property type="entry name" value="ABC2_membrane"/>
    <property type="match status" value="1"/>
</dbReference>
<evidence type="ECO:0000259" key="7">
    <source>
        <dbReference type="Pfam" id="PF01061"/>
    </source>
</evidence>
<dbReference type="RefSeq" id="WP_173156416.1">
    <property type="nucleotide sequence ID" value="NZ_AP022871.1"/>
</dbReference>
<keyword evidence="9" id="KW-1185">Reference proteome</keyword>
<feature type="transmembrane region" description="Helical" evidence="6">
    <location>
        <begin position="38"/>
        <end position="60"/>
    </location>
</feature>
<dbReference type="GO" id="GO:0140359">
    <property type="term" value="F:ABC-type transporter activity"/>
    <property type="evidence" value="ECO:0007669"/>
    <property type="project" value="InterPro"/>
</dbReference>
<evidence type="ECO:0000256" key="1">
    <source>
        <dbReference type="ARBA" id="ARBA00004141"/>
    </source>
</evidence>
<organism evidence="8 9">
    <name type="scientific">Phytohabitans suffuscus</name>
    <dbReference type="NCBI Taxonomy" id="624315"/>
    <lineage>
        <taxon>Bacteria</taxon>
        <taxon>Bacillati</taxon>
        <taxon>Actinomycetota</taxon>
        <taxon>Actinomycetes</taxon>
        <taxon>Micromonosporales</taxon>
        <taxon>Micromonosporaceae</taxon>
    </lineage>
</organism>
<dbReference type="EMBL" id="AP022871">
    <property type="protein sequence ID" value="BCB84981.1"/>
    <property type="molecule type" value="Genomic_DNA"/>
</dbReference>
<keyword evidence="5" id="KW-0046">Antibiotic resistance</keyword>
<evidence type="ECO:0000256" key="5">
    <source>
        <dbReference type="ARBA" id="ARBA00023251"/>
    </source>
</evidence>
<evidence type="ECO:0000256" key="6">
    <source>
        <dbReference type="SAM" id="Phobius"/>
    </source>
</evidence>
<evidence type="ECO:0000313" key="8">
    <source>
        <dbReference type="EMBL" id="BCB84981.1"/>
    </source>
</evidence>
<dbReference type="GO" id="GO:0046677">
    <property type="term" value="P:response to antibiotic"/>
    <property type="evidence" value="ECO:0007669"/>
    <property type="project" value="UniProtKB-KW"/>
</dbReference>
<dbReference type="KEGG" id="psuu:Psuf_022940"/>
<accession>A0A6F8YGB3</accession>
<feature type="domain" description="ABC-2 type transporter transmembrane" evidence="7">
    <location>
        <begin position="23"/>
        <end position="113"/>
    </location>
</feature>
<sequence>MPGLVRLAGAELRLFLREPNAYIWCVVFPVVPLPRQPFGFVPAFLLTGAAMFGIGLLIAAVVPTGKVASGIGALAFFPLMFFGGLWLPRDAMPPALVRVSDVTPVGAGVRALQDSANGQWPATTALLVLLAWAAATGLAARRFFSWG</sequence>
<evidence type="ECO:0000256" key="4">
    <source>
        <dbReference type="ARBA" id="ARBA00023136"/>
    </source>
</evidence>
<reference evidence="8 9" key="2">
    <citation type="submission" date="2020-03" db="EMBL/GenBank/DDBJ databases">
        <authorList>
            <person name="Ichikawa N."/>
            <person name="Kimura A."/>
            <person name="Kitahashi Y."/>
            <person name="Uohara A."/>
        </authorList>
    </citation>
    <scope>NUCLEOTIDE SEQUENCE [LARGE SCALE GENOMIC DNA]</scope>
    <source>
        <strain evidence="8 9">NBRC 105367</strain>
    </source>
</reference>
<evidence type="ECO:0000313" key="9">
    <source>
        <dbReference type="Proteomes" id="UP000503011"/>
    </source>
</evidence>
<evidence type="ECO:0000256" key="3">
    <source>
        <dbReference type="ARBA" id="ARBA00022989"/>
    </source>
</evidence>
<comment type="subcellular location">
    <subcellularLocation>
        <location evidence="1">Membrane</location>
        <topology evidence="1">Multi-pass membrane protein</topology>
    </subcellularLocation>
</comment>
<keyword evidence="4 6" id="KW-0472">Membrane</keyword>
<dbReference type="InterPro" id="IPR052902">
    <property type="entry name" value="ABC-2_transporter"/>
</dbReference>
<dbReference type="InterPro" id="IPR000412">
    <property type="entry name" value="ABC_2_transport"/>
</dbReference>
<feature type="transmembrane region" description="Helical" evidence="6">
    <location>
        <begin position="120"/>
        <end position="140"/>
    </location>
</feature>
<dbReference type="PANTHER" id="PTHR43027:SF2">
    <property type="entry name" value="TRANSPORT PERMEASE PROTEIN"/>
    <property type="match status" value="1"/>
</dbReference>
<reference evidence="8 9" key="1">
    <citation type="submission" date="2020-03" db="EMBL/GenBank/DDBJ databases">
        <title>Whole genome shotgun sequence of Phytohabitans suffuscus NBRC 105367.</title>
        <authorList>
            <person name="Komaki H."/>
            <person name="Tamura T."/>
        </authorList>
    </citation>
    <scope>NUCLEOTIDE SEQUENCE [LARGE SCALE GENOMIC DNA]</scope>
    <source>
        <strain evidence="8 9">NBRC 105367</strain>
    </source>
</reference>
<dbReference type="InterPro" id="IPR013525">
    <property type="entry name" value="ABC2_TM"/>
</dbReference>